<dbReference type="AlphaFoldDB" id="A0A1H4K3Z3"/>
<accession>A0A1H4K3Z3</accession>
<protein>
    <submittedName>
        <fullName evidence="2">Helicase conserved C-terminal domain-containing protein</fullName>
    </submittedName>
</protein>
<dbReference type="Pfam" id="PF13625">
    <property type="entry name" value="Helicase_C_3"/>
    <property type="match status" value="1"/>
</dbReference>
<keyword evidence="2" id="KW-0067">ATP-binding</keyword>
<dbReference type="EMBL" id="FNSQ01000005">
    <property type="protein sequence ID" value="SEB53117.1"/>
    <property type="molecule type" value="Genomic_DNA"/>
</dbReference>
<dbReference type="RefSeq" id="WP_060926620.1">
    <property type="nucleotide sequence ID" value="NZ_FNSQ01000005.1"/>
</dbReference>
<feature type="domain" description="Helicase XPB/Ssl2 N-terminal" evidence="1">
    <location>
        <begin position="308"/>
        <end position="430"/>
    </location>
</feature>
<dbReference type="OrthoDB" id="3415124at2"/>
<sequence>MSTHARPLAEWLSEASDADLATLFAARRVRPDAGWQDFFDAAEALLDPASIARILPMLTHSEATALHAAASGTAPAKESSEREALTRLALLRPDGTPFPPVQTAVAERDAPEPLRAAEPEPAHEADAAHAAERAFTTVAALADLLLLARERPFALLTGGTVSAGEKRMLAEAGIPAESIDALVTIALDADLAAPIDRRLGATDHTEAWLRSPVGDRWSVLVAGFRDALPRGIRMENGGWVATTAWPQAHPWDAAWPERSAALLERARLLGLIADDGREPAWAAPLRRGAEADATALTSLLPAEVDRIFLQNDLSAIAPGPLAPALDVRLRTIATRESAAQASSYRFTPESIAHGLVVGETEESILEFLEDLSLTGIPQPLRYLVSQTAQRHGLVRVSTDAETGRTRIESTDQNLIEAMAVDQGLRSLALAKHVESLSTRVGRDTVYWALTDARYPATLVDHDGTPLTGERNPITTTSVPAAVDHGPLIAALRSHQGPDADAAWLDRELEAAVRAKAVLRVTVGMPDGSTRELILEATGLGGGRLRGRDRAADVERTLPVSSIRAASVIPQ</sequence>
<organism evidence="2 3">
    <name type="scientific">Microbacterium hydrocarbonoxydans</name>
    <dbReference type="NCBI Taxonomy" id="273678"/>
    <lineage>
        <taxon>Bacteria</taxon>
        <taxon>Bacillati</taxon>
        <taxon>Actinomycetota</taxon>
        <taxon>Actinomycetes</taxon>
        <taxon>Micrococcales</taxon>
        <taxon>Microbacteriaceae</taxon>
        <taxon>Microbacterium</taxon>
    </lineage>
</organism>
<dbReference type="GO" id="GO:0004386">
    <property type="term" value="F:helicase activity"/>
    <property type="evidence" value="ECO:0007669"/>
    <property type="project" value="UniProtKB-KW"/>
</dbReference>
<keyword evidence="2" id="KW-0378">Hydrolase</keyword>
<keyword evidence="3" id="KW-1185">Reference proteome</keyword>
<gene>
    <name evidence="2" type="ORF">SAMN04489807_1210</name>
</gene>
<evidence type="ECO:0000313" key="2">
    <source>
        <dbReference type="EMBL" id="SEB53117.1"/>
    </source>
</evidence>
<dbReference type="Proteomes" id="UP000183750">
    <property type="component" value="Unassembled WGS sequence"/>
</dbReference>
<evidence type="ECO:0000259" key="1">
    <source>
        <dbReference type="Pfam" id="PF13625"/>
    </source>
</evidence>
<evidence type="ECO:0000313" key="3">
    <source>
        <dbReference type="Proteomes" id="UP000183750"/>
    </source>
</evidence>
<keyword evidence="2" id="KW-0347">Helicase</keyword>
<keyword evidence="2" id="KW-0547">Nucleotide-binding</keyword>
<proteinExistence type="predicted"/>
<name>A0A1H4K3Z3_9MICO</name>
<dbReference type="InterPro" id="IPR032830">
    <property type="entry name" value="XPB/Ssl2_N"/>
</dbReference>
<reference evidence="3" key="1">
    <citation type="submission" date="2016-10" db="EMBL/GenBank/DDBJ databases">
        <authorList>
            <person name="Varghese N."/>
            <person name="Submissions S."/>
        </authorList>
    </citation>
    <scope>NUCLEOTIDE SEQUENCE [LARGE SCALE GENOMIC DNA]</scope>
    <source>
        <strain evidence="3">DSM 16089</strain>
    </source>
</reference>